<reference evidence="6" key="1">
    <citation type="submission" date="2019-08" db="EMBL/GenBank/DDBJ databases">
        <authorList>
            <person name="Kucharzyk K."/>
            <person name="Murdoch R.W."/>
            <person name="Higgins S."/>
            <person name="Loffler F."/>
        </authorList>
    </citation>
    <scope>NUCLEOTIDE SEQUENCE</scope>
</reference>
<accession>A0A644V4Z7</accession>
<dbReference type="InterPro" id="IPR042177">
    <property type="entry name" value="Cell/Rod_1"/>
</dbReference>
<dbReference type="GO" id="GO:0005886">
    <property type="term" value="C:plasma membrane"/>
    <property type="evidence" value="ECO:0007669"/>
    <property type="project" value="TreeGrafter"/>
</dbReference>
<organism evidence="6">
    <name type="scientific">bioreactor metagenome</name>
    <dbReference type="NCBI Taxonomy" id="1076179"/>
    <lineage>
        <taxon>unclassified sequences</taxon>
        <taxon>metagenomes</taxon>
        <taxon>ecological metagenomes</taxon>
    </lineage>
</organism>
<evidence type="ECO:0000256" key="2">
    <source>
        <dbReference type="ARBA" id="ARBA00013855"/>
    </source>
</evidence>
<comment type="caution">
    <text evidence="6">The sequence shown here is derived from an EMBL/GenBank/DDBJ whole genome shotgun (WGS) entry which is preliminary data.</text>
</comment>
<dbReference type="InterPro" id="IPR042175">
    <property type="entry name" value="Cell/Rod_MreC_2"/>
</dbReference>
<proteinExistence type="inferred from homology"/>
<evidence type="ECO:0000256" key="4">
    <source>
        <dbReference type="ARBA" id="ARBA00032089"/>
    </source>
</evidence>
<sequence>MTQKRSPRFQWLVSLLLFLVLEGFSLIMISENSFFQHLKISGAYMAVRGSLSKTGSEIRYFFNLRDVNRELEKENQRLLSALESFRGSGAEADTSEAQYIYIPARIVANSTNNKQNFIIIDKGSRDGVKEDMGVISPLGVAGVISKVSDRYSYVISLLNINQSISARIGREGAFGPMVWDGKSAQRALLTDIPQHIRFTVGDTIFTSGFSTIFPENIPLGTAGKSKILRGTHKEIQVRLFQDFKSLRYVRVVINRHKEELDSLIQKDETRGK</sequence>
<keyword evidence="3" id="KW-0133">Cell shape</keyword>
<evidence type="ECO:0000259" key="5">
    <source>
        <dbReference type="Pfam" id="PF04085"/>
    </source>
</evidence>
<gene>
    <name evidence="6" type="ORF">SDC9_32396</name>
</gene>
<dbReference type="EMBL" id="VSSQ01000221">
    <property type="protein sequence ID" value="MPL86416.1"/>
    <property type="molecule type" value="Genomic_DNA"/>
</dbReference>
<evidence type="ECO:0000256" key="3">
    <source>
        <dbReference type="ARBA" id="ARBA00022960"/>
    </source>
</evidence>
<evidence type="ECO:0000313" key="6">
    <source>
        <dbReference type="EMBL" id="MPL86416.1"/>
    </source>
</evidence>
<dbReference type="AlphaFoldDB" id="A0A644V4Z7"/>
<protein>
    <recommendedName>
        <fullName evidence="2">Cell shape-determining protein MreC</fullName>
    </recommendedName>
    <alternativeName>
        <fullName evidence="4">Cell shape protein MreC</fullName>
    </alternativeName>
</protein>
<name>A0A644V4Z7_9ZZZZ</name>
<dbReference type="Gene3D" id="2.40.10.350">
    <property type="entry name" value="Rod shape-determining protein MreC, domain 2"/>
    <property type="match status" value="1"/>
</dbReference>
<feature type="domain" description="Rod shape-determining protein MreC beta-barrel core" evidence="5">
    <location>
        <begin position="106"/>
        <end position="252"/>
    </location>
</feature>
<dbReference type="GO" id="GO:0008360">
    <property type="term" value="P:regulation of cell shape"/>
    <property type="evidence" value="ECO:0007669"/>
    <property type="project" value="UniProtKB-KW"/>
</dbReference>
<dbReference type="PANTHER" id="PTHR34138:SF1">
    <property type="entry name" value="CELL SHAPE-DETERMINING PROTEIN MREC"/>
    <property type="match status" value="1"/>
</dbReference>
<dbReference type="Pfam" id="PF04085">
    <property type="entry name" value="MreC"/>
    <property type="match status" value="1"/>
</dbReference>
<dbReference type="Gene3D" id="2.40.10.340">
    <property type="entry name" value="Rod shape-determining protein MreC, domain 1"/>
    <property type="match status" value="1"/>
</dbReference>
<comment type="similarity">
    <text evidence="1">Belongs to the MreC family.</text>
</comment>
<evidence type="ECO:0000256" key="1">
    <source>
        <dbReference type="ARBA" id="ARBA00009369"/>
    </source>
</evidence>
<dbReference type="InterPro" id="IPR007221">
    <property type="entry name" value="MreC"/>
</dbReference>
<dbReference type="PANTHER" id="PTHR34138">
    <property type="entry name" value="CELL SHAPE-DETERMINING PROTEIN MREC"/>
    <property type="match status" value="1"/>
</dbReference>
<dbReference type="InterPro" id="IPR055342">
    <property type="entry name" value="MreC_beta-barrel_core"/>
</dbReference>